<dbReference type="Pfam" id="PF00196">
    <property type="entry name" value="GerE"/>
    <property type="match status" value="1"/>
</dbReference>
<evidence type="ECO:0000259" key="2">
    <source>
        <dbReference type="PROSITE" id="PS50043"/>
    </source>
</evidence>
<dbReference type="RefSeq" id="WP_069388852.1">
    <property type="nucleotide sequence ID" value="NZ_JAPWIO010000002.1"/>
</dbReference>
<gene>
    <name evidence="4" type="ORF">DQ226_09670</name>
    <name evidence="3" type="ORF">QYF62_02100</name>
</gene>
<evidence type="ECO:0000313" key="6">
    <source>
        <dbReference type="Proteomes" id="UP001172702"/>
    </source>
</evidence>
<keyword evidence="6" id="KW-1185">Reference proteome</keyword>
<accession>A0A365P9R8</accession>
<protein>
    <submittedName>
        <fullName evidence="4">DNA-binding response regulator</fullName>
    </submittedName>
    <submittedName>
        <fullName evidence="3">Response regulator transcription factor</fullName>
    </submittedName>
</protein>
<evidence type="ECO:0000313" key="3">
    <source>
        <dbReference type="EMBL" id="MDN4504854.1"/>
    </source>
</evidence>
<dbReference type="CDD" id="cd06170">
    <property type="entry name" value="LuxR_C_like"/>
    <property type="match status" value="1"/>
</dbReference>
<dbReference type="AlphaFoldDB" id="A0A365P9R8"/>
<reference evidence="4 5" key="1">
    <citation type="submission" date="2018-06" db="EMBL/GenBank/DDBJ databases">
        <title>Whole genome sequencing of four bacterial strains from South Shetland trench revealing bio-synthetic gene clusters.</title>
        <authorList>
            <person name="Abdel-Mageed W.M."/>
            <person name="Lehri B."/>
            <person name="Jarmusch S.A."/>
            <person name="Miranda K."/>
            <person name="Goodfellow M."/>
            <person name="Jaspars M."/>
            <person name="Karlyshev A.V."/>
        </authorList>
    </citation>
    <scope>NUCLEOTIDE SEQUENCE [LARGE SCALE GENOMIC DNA]</scope>
    <source>
        <strain evidence="4 5">SST1</strain>
    </source>
</reference>
<evidence type="ECO:0000256" key="1">
    <source>
        <dbReference type="ARBA" id="ARBA00023125"/>
    </source>
</evidence>
<keyword evidence="1 4" id="KW-0238">DNA-binding</keyword>
<dbReference type="InterPro" id="IPR011006">
    <property type="entry name" value="CheY-like_superfamily"/>
</dbReference>
<evidence type="ECO:0000313" key="4">
    <source>
        <dbReference type="EMBL" id="RBA36057.1"/>
    </source>
</evidence>
<dbReference type="InterPro" id="IPR016032">
    <property type="entry name" value="Sig_transdc_resp-reg_C-effctor"/>
</dbReference>
<dbReference type="GO" id="GO:0006355">
    <property type="term" value="P:regulation of DNA-templated transcription"/>
    <property type="evidence" value="ECO:0007669"/>
    <property type="project" value="InterPro"/>
</dbReference>
<dbReference type="InterPro" id="IPR000792">
    <property type="entry name" value="Tscrpt_reg_LuxR_C"/>
</dbReference>
<dbReference type="Proteomes" id="UP000252187">
    <property type="component" value="Unassembled WGS sequence"/>
</dbReference>
<organism evidence="4 5">
    <name type="scientific">Dietzia maris</name>
    <dbReference type="NCBI Taxonomy" id="37915"/>
    <lineage>
        <taxon>Bacteria</taxon>
        <taxon>Bacillati</taxon>
        <taxon>Actinomycetota</taxon>
        <taxon>Actinomycetes</taxon>
        <taxon>Mycobacteriales</taxon>
        <taxon>Dietziaceae</taxon>
        <taxon>Dietzia</taxon>
    </lineage>
</organism>
<dbReference type="PRINTS" id="PR00038">
    <property type="entry name" value="HTHLUXR"/>
</dbReference>
<evidence type="ECO:0000313" key="5">
    <source>
        <dbReference type="Proteomes" id="UP000252187"/>
    </source>
</evidence>
<proteinExistence type="predicted"/>
<comment type="caution">
    <text evidence="4">The sequence shown here is derived from an EMBL/GenBank/DDBJ whole genome shotgun (WGS) entry which is preliminary data.</text>
</comment>
<dbReference type="GO" id="GO:0003677">
    <property type="term" value="F:DNA binding"/>
    <property type="evidence" value="ECO:0007669"/>
    <property type="project" value="UniProtKB-KW"/>
</dbReference>
<dbReference type="InterPro" id="IPR039420">
    <property type="entry name" value="WalR-like"/>
</dbReference>
<dbReference type="SMART" id="SM00421">
    <property type="entry name" value="HTH_LUXR"/>
    <property type="match status" value="1"/>
</dbReference>
<feature type="domain" description="HTH luxR-type" evidence="2">
    <location>
        <begin position="134"/>
        <end position="199"/>
    </location>
</feature>
<dbReference type="SUPFAM" id="SSF52172">
    <property type="entry name" value="CheY-like"/>
    <property type="match status" value="1"/>
</dbReference>
<dbReference type="EMBL" id="QNTT01000022">
    <property type="protein sequence ID" value="RBA36057.1"/>
    <property type="molecule type" value="Genomic_DNA"/>
</dbReference>
<sequence>MKVRVSVVNDYSLVVAGVEALLGPYADRVHVVPTHHATDVATPVDVALFDTFGSGPGWQQRCAELARDPQIGAVAVYSFITDPKAVDEALAAGARGFLAKSLIGDELVSGIERIAAGERVTVIDREDSGPAAPWPTGGVGLTPREAEMLALITQGRSNEEITAACYLSINTVKSYIRDAYRKIGVTTRPQAVAWALRNGLGSRN</sequence>
<dbReference type="Gene3D" id="3.40.50.2300">
    <property type="match status" value="1"/>
</dbReference>
<dbReference type="EMBL" id="JAUHTB010000002">
    <property type="protein sequence ID" value="MDN4504854.1"/>
    <property type="molecule type" value="Genomic_DNA"/>
</dbReference>
<reference evidence="3 6" key="2">
    <citation type="submission" date="2023-07" db="EMBL/GenBank/DDBJ databases">
        <title>Strategy for survival of the halotoleranting strain Dietzia MX2 from the Yakshinskoe mineral salts deposit.</title>
        <authorList>
            <person name="Kharitonova M.A."/>
            <person name="Kupriyanova-Ashina F.G."/>
            <person name="Shakirov T.R."/>
            <person name="Vafina M.S."/>
            <person name="Ilinskaya O.N."/>
        </authorList>
    </citation>
    <scope>NUCLEOTIDE SEQUENCE [LARGE SCALE GENOMIC DNA]</scope>
    <source>
        <strain evidence="3 6">MX2</strain>
    </source>
</reference>
<dbReference type="PANTHER" id="PTHR43214">
    <property type="entry name" value="TWO-COMPONENT RESPONSE REGULATOR"/>
    <property type="match status" value="1"/>
</dbReference>
<dbReference type="PROSITE" id="PS50043">
    <property type="entry name" value="HTH_LUXR_2"/>
    <property type="match status" value="1"/>
</dbReference>
<dbReference type="Proteomes" id="UP001172702">
    <property type="component" value="Unassembled WGS sequence"/>
</dbReference>
<dbReference type="SUPFAM" id="SSF46894">
    <property type="entry name" value="C-terminal effector domain of the bipartite response regulators"/>
    <property type="match status" value="1"/>
</dbReference>
<name>A0A365P9R8_9ACTN</name>